<dbReference type="GO" id="GO:0016491">
    <property type="term" value="F:oxidoreductase activity"/>
    <property type="evidence" value="ECO:0007669"/>
    <property type="project" value="UniProtKB-KW"/>
</dbReference>
<proteinExistence type="inferred from homology"/>
<dbReference type="InterPro" id="IPR003953">
    <property type="entry name" value="FAD-dep_OxRdtase_2_FAD-bd"/>
</dbReference>
<feature type="region of interest" description="Disordered" evidence="6">
    <location>
        <begin position="1"/>
        <end position="34"/>
    </location>
</feature>
<dbReference type="PANTHER" id="PTHR43400">
    <property type="entry name" value="FUMARATE REDUCTASE"/>
    <property type="match status" value="1"/>
</dbReference>
<dbReference type="STRING" id="1810919.A0A3D8QML2"/>
<dbReference type="InterPro" id="IPR036188">
    <property type="entry name" value="FAD/NAD-bd_sf"/>
</dbReference>
<dbReference type="GO" id="GO:0008202">
    <property type="term" value="P:steroid metabolic process"/>
    <property type="evidence" value="ECO:0007669"/>
    <property type="project" value="UniProtKB-ARBA"/>
</dbReference>
<evidence type="ECO:0000256" key="6">
    <source>
        <dbReference type="SAM" id="MobiDB-lite"/>
    </source>
</evidence>
<dbReference type="SUPFAM" id="SSF51905">
    <property type="entry name" value="FAD/NAD(P)-binding domain"/>
    <property type="match status" value="1"/>
</dbReference>
<name>A0A3D8QML2_9EURO</name>
<dbReference type="RefSeq" id="XP_026599265.1">
    <property type="nucleotide sequence ID" value="XM_026752203.1"/>
</dbReference>
<protein>
    <recommendedName>
        <fullName evidence="7">FAD-dependent oxidoreductase 2 FAD-binding domain-containing protein</fullName>
    </recommendedName>
</protein>
<gene>
    <name evidence="8" type="ORF">DSM5745_10187</name>
</gene>
<evidence type="ECO:0000256" key="5">
    <source>
        <dbReference type="ARBA" id="ARBA00061147"/>
    </source>
</evidence>
<evidence type="ECO:0000313" key="9">
    <source>
        <dbReference type="Proteomes" id="UP000256690"/>
    </source>
</evidence>
<dbReference type="OrthoDB" id="7777654at2759"/>
<dbReference type="AlphaFoldDB" id="A0A3D8QML2"/>
<dbReference type="Gene3D" id="3.90.700.10">
    <property type="entry name" value="Succinate dehydrogenase/fumarate reductase flavoprotein, catalytic domain"/>
    <property type="match status" value="1"/>
</dbReference>
<comment type="similarity">
    <text evidence="5">Belongs to the FAD-dependent oxidoreductase 2 family. 3-oxosteroid dehydrogenase subfamily.</text>
</comment>
<keyword evidence="9" id="KW-1185">Reference proteome</keyword>
<evidence type="ECO:0000256" key="2">
    <source>
        <dbReference type="ARBA" id="ARBA00022630"/>
    </source>
</evidence>
<reference evidence="8 9" key="1">
    <citation type="journal article" date="2018" name="IMA Fungus">
        <title>IMA Genome-F 9: Draft genome sequence of Annulohypoxylon stygium, Aspergillus mulundensis, Berkeleyomyces basicola (syn. Thielaviopsis basicola), Ceratocystis smalleyi, two Cercospora beticola strains, Coleophoma cylindrospora, Fusarium fracticaudum, Phialophora cf. hyalina, and Morchella septimelata.</title>
        <authorList>
            <person name="Wingfield B.D."/>
            <person name="Bills G.F."/>
            <person name="Dong Y."/>
            <person name="Huang W."/>
            <person name="Nel W.J."/>
            <person name="Swalarsk-Parry B.S."/>
            <person name="Vaghefi N."/>
            <person name="Wilken P.M."/>
            <person name="An Z."/>
            <person name="de Beer Z.W."/>
            <person name="De Vos L."/>
            <person name="Chen L."/>
            <person name="Duong T.A."/>
            <person name="Gao Y."/>
            <person name="Hammerbacher A."/>
            <person name="Kikkert J.R."/>
            <person name="Li Y."/>
            <person name="Li H."/>
            <person name="Li K."/>
            <person name="Li Q."/>
            <person name="Liu X."/>
            <person name="Ma X."/>
            <person name="Naidoo K."/>
            <person name="Pethybridge S.J."/>
            <person name="Sun J."/>
            <person name="Steenkamp E.T."/>
            <person name="van der Nest M.A."/>
            <person name="van Wyk S."/>
            <person name="Wingfield M.J."/>
            <person name="Xiong C."/>
            <person name="Yue Q."/>
            <person name="Zhang X."/>
        </authorList>
    </citation>
    <scope>NUCLEOTIDE SEQUENCE [LARGE SCALE GENOMIC DNA]</scope>
    <source>
        <strain evidence="8 9">DSM 5745</strain>
    </source>
</reference>
<evidence type="ECO:0000256" key="4">
    <source>
        <dbReference type="ARBA" id="ARBA00023002"/>
    </source>
</evidence>
<dbReference type="GeneID" id="38120557"/>
<dbReference type="Pfam" id="PF00890">
    <property type="entry name" value="FAD_binding_2"/>
    <property type="match status" value="1"/>
</dbReference>
<dbReference type="SUPFAM" id="SSF56425">
    <property type="entry name" value="Succinate dehydrogenase/fumarate reductase flavoprotein, catalytic domain"/>
    <property type="match status" value="1"/>
</dbReference>
<dbReference type="PANTHER" id="PTHR43400:SF10">
    <property type="entry name" value="3-OXOSTEROID 1-DEHYDROGENASE"/>
    <property type="match status" value="1"/>
</dbReference>
<feature type="compositionally biased region" description="Polar residues" evidence="6">
    <location>
        <begin position="1"/>
        <end position="33"/>
    </location>
</feature>
<comment type="cofactor">
    <cofactor evidence="1">
        <name>FAD</name>
        <dbReference type="ChEBI" id="CHEBI:57692"/>
    </cofactor>
</comment>
<dbReference type="Gene3D" id="3.50.50.60">
    <property type="entry name" value="FAD/NAD(P)-binding domain"/>
    <property type="match status" value="2"/>
</dbReference>
<feature type="domain" description="FAD-dependent oxidoreductase 2 FAD-binding" evidence="7">
    <location>
        <begin position="42"/>
        <end position="568"/>
    </location>
</feature>
<dbReference type="EMBL" id="PVWQ01000015">
    <property type="protein sequence ID" value="RDW63076.1"/>
    <property type="molecule type" value="Genomic_DNA"/>
</dbReference>
<comment type="caution">
    <text evidence="8">The sequence shown here is derived from an EMBL/GenBank/DDBJ whole genome shotgun (WGS) entry which is preliminary data.</text>
</comment>
<dbReference type="InterPro" id="IPR050315">
    <property type="entry name" value="FAD-oxidoreductase_2"/>
</dbReference>
<evidence type="ECO:0000313" key="8">
    <source>
        <dbReference type="EMBL" id="RDW63076.1"/>
    </source>
</evidence>
<dbReference type="PRINTS" id="PR00411">
    <property type="entry name" value="PNDRDTASEI"/>
</dbReference>
<dbReference type="InterPro" id="IPR027477">
    <property type="entry name" value="Succ_DH/fumarate_Rdtase_cat_sf"/>
</dbReference>
<keyword evidence="2" id="KW-0285">Flavoprotein</keyword>
<organism evidence="8 9">
    <name type="scientific">Aspergillus mulundensis</name>
    <dbReference type="NCBI Taxonomy" id="1810919"/>
    <lineage>
        <taxon>Eukaryota</taxon>
        <taxon>Fungi</taxon>
        <taxon>Dikarya</taxon>
        <taxon>Ascomycota</taxon>
        <taxon>Pezizomycotina</taxon>
        <taxon>Eurotiomycetes</taxon>
        <taxon>Eurotiomycetidae</taxon>
        <taxon>Eurotiales</taxon>
        <taxon>Aspergillaceae</taxon>
        <taxon>Aspergillus</taxon>
        <taxon>Aspergillus subgen. Nidulantes</taxon>
    </lineage>
</organism>
<evidence type="ECO:0000256" key="1">
    <source>
        <dbReference type="ARBA" id="ARBA00001974"/>
    </source>
</evidence>
<keyword evidence="3" id="KW-0274">FAD</keyword>
<evidence type="ECO:0000256" key="3">
    <source>
        <dbReference type="ARBA" id="ARBA00022827"/>
    </source>
</evidence>
<evidence type="ECO:0000259" key="7">
    <source>
        <dbReference type="Pfam" id="PF00890"/>
    </source>
</evidence>
<accession>A0A3D8QML2</accession>
<dbReference type="FunFam" id="3.50.50.60:FF:000208">
    <property type="entry name" value="3-ketosteroid dehydrogenase"/>
    <property type="match status" value="1"/>
</dbReference>
<sequence length="589" mass="63345">MSFNPSPLPLITTQPNPHPSRLQSATRTQTKTATPEFAEETDLLIIGSGAGALTANLRARSLGLRSILIEKEDLVGGASAISGGGFWIPCNPISGVADSKDAALTYFAQAVGDVGPASSLEKRDAFVSNGARMVEFLRQHGFEFHVSKGYPDYYPRMEGAMGGGGRSLEARVFDMRRVGVWEGRIRPSGIPVAMYTHDGRVFSRVLSSVVAFGYVVRRMLPLFARMVVGQRPASMGRALVGQLLHLNLKHDGEFDLRTQTGLSKLIQDPTGRVVGAEVRTADACTSIRATRGIILAAGGFAHNKEMRETYLPSPATTDWTSSPPGDTGDAIQEGIRIGAATALMDDAWWGPTIIDPVTLKPHFALMERSVPHCFIVDSSGARFMNEAESYTDAGHDQYTRNETVKAIPAWLILDSNHRERYMLGRLLPKKKPSKQALGQGVVITATSLAELARKTGIDPTGLVATTKRYNEMCKTGVDEDFGKGSNAYDQFFGDPVVGPNPNMGPLLKPPFYATAVWPGDLGTKGGLLTDEFQRVLDKDANPIPGLFAIGNTAASIMGRTYLGAGSSLGPAMTHGYIAADFISKELDAK</sequence>
<dbReference type="Proteomes" id="UP000256690">
    <property type="component" value="Unassembled WGS sequence"/>
</dbReference>
<keyword evidence="4" id="KW-0560">Oxidoreductase</keyword>